<gene>
    <name evidence="2" type="ORF">PBRA_006219</name>
    <name evidence="3" type="ORF">PLBR_LOCUS3291</name>
</gene>
<dbReference type="EMBL" id="CDSF01000082">
    <property type="protein sequence ID" value="CEO98105.1"/>
    <property type="molecule type" value="Genomic_DNA"/>
</dbReference>
<feature type="compositionally biased region" description="Low complexity" evidence="1">
    <location>
        <begin position="44"/>
        <end position="57"/>
    </location>
</feature>
<reference evidence="3 5" key="2">
    <citation type="submission" date="2018-03" db="EMBL/GenBank/DDBJ databases">
        <authorList>
            <person name="Fogelqvist J."/>
        </authorList>
    </citation>
    <scope>NUCLEOTIDE SEQUENCE [LARGE SCALE GENOMIC DNA]</scope>
</reference>
<dbReference type="Proteomes" id="UP000290189">
    <property type="component" value="Unassembled WGS sequence"/>
</dbReference>
<geneLocation type="mitochondrion" evidence="3"/>
<feature type="compositionally biased region" description="Basic and acidic residues" evidence="1">
    <location>
        <begin position="145"/>
        <end position="160"/>
    </location>
</feature>
<dbReference type="OrthoDB" id="5964929at2759"/>
<feature type="compositionally biased region" description="Low complexity" evidence="1">
    <location>
        <begin position="83"/>
        <end position="96"/>
    </location>
</feature>
<evidence type="ECO:0000313" key="4">
    <source>
        <dbReference type="Proteomes" id="UP000039324"/>
    </source>
</evidence>
<evidence type="ECO:0000313" key="3">
    <source>
        <dbReference type="EMBL" id="SPQ96076.1"/>
    </source>
</evidence>
<name>A0A0G4ISA8_PLABS</name>
<protein>
    <submittedName>
        <fullName evidence="2">Uncharacterized protein</fullName>
    </submittedName>
</protein>
<keyword evidence="4" id="KW-1185">Reference proteome</keyword>
<accession>A0A0G4ISA8</accession>
<reference evidence="2 4" key="1">
    <citation type="submission" date="2015-02" db="EMBL/GenBank/DDBJ databases">
        <authorList>
            <person name="Chooi Y.-H."/>
        </authorList>
    </citation>
    <scope>NUCLEOTIDE SEQUENCE [LARGE SCALE GENOMIC DNA]</scope>
    <source>
        <strain evidence="2">E3</strain>
    </source>
</reference>
<evidence type="ECO:0000256" key="1">
    <source>
        <dbReference type="SAM" id="MobiDB-lite"/>
    </source>
</evidence>
<dbReference type="Proteomes" id="UP000039324">
    <property type="component" value="Unassembled WGS sequence"/>
</dbReference>
<keyword evidence="3" id="KW-0496">Mitochondrion</keyword>
<evidence type="ECO:0000313" key="5">
    <source>
        <dbReference type="Proteomes" id="UP000290189"/>
    </source>
</evidence>
<sequence length="233" mass="24914">MGYTKEALEGMARRDLQDLAKKHDIKANQKTADIVKELLKVGDAATSSSPKKAAMSPPRSPAKKHAASPKKAAPANPPRSPSKKPAASPKKAAASPGTPQKNAGAAGSPQRHTLPAPIAVELKQAVASRSPPPQLHKPTPQMKQIHLELKQNKRKADDQSHGSPAKVARLEPDHPTPPKKLLDELKKTVESRGQEHTLAVVMPKRPSKELADLHSELKKKVSKVAPASFSADD</sequence>
<dbReference type="AlphaFoldDB" id="A0A0G4ISA8"/>
<feature type="region of interest" description="Disordered" evidence="1">
    <location>
        <begin position="43"/>
        <end position="180"/>
    </location>
</feature>
<evidence type="ECO:0000313" key="2">
    <source>
        <dbReference type="EMBL" id="CEO98105.1"/>
    </source>
</evidence>
<feature type="compositionally biased region" description="Basic and acidic residues" evidence="1">
    <location>
        <begin position="168"/>
        <end position="180"/>
    </location>
</feature>
<proteinExistence type="predicted"/>
<organism evidence="2 4">
    <name type="scientific">Plasmodiophora brassicae</name>
    <name type="common">Clubroot disease agent</name>
    <dbReference type="NCBI Taxonomy" id="37360"/>
    <lineage>
        <taxon>Eukaryota</taxon>
        <taxon>Sar</taxon>
        <taxon>Rhizaria</taxon>
        <taxon>Endomyxa</taxon>
        <taxon>Phytomyxea</taxon>
        <taxon>Plasmodiophorida</taxon>
        <taxon>Plasmodiophoridae</taxon>
        <taxon>Plasmodiophora</taxon>
    </lineage>
</organism>
<dbReference type="EMBL" id="OVEO01000005">
    <property type="protein sequence ID" value="SPQ96076.1"/>
    <property type="molecule type" value="Genomic_DNA"/>
</dbReference>